<reference evidence="1 2" key="1">
    <citation type="submission" date="2022-12" db="EMBL/GenBank/DDBJ databases">
        <title>Microbacterium terricola strain KV-448 chromosome, complete genome.</title>
        <authorList>
            <person name="Oshima T."/>
            <person name="Moriya T."/>
            <person name="Bessho Y."/>
        </authorList>
    </citation>
    <scope>NUCLEOTIDE SEQUENCE [LARGE SCALE GENOMIC DNA]</scope>
    <source>
        <strain evidence="1 2">KV-448</strain>
    </source>
</reference>
<organism evidence="1 2">
    <name type="scientific">Microbacterium terricola</name>
    <dbReference type="NCBI Taxonomy" id="344163"/>
    <lineage>
        <taxon>Bacteria</taxon>
        <taxon>Bacillati</taxon>
        <taxon>Actinomycetota</taxon>
        <taxon>Actinomycetes</taxon>
        <taxon>Micrococcales</taxon>
        <taxon>Microbacteriaceae</taxon>
        <taxon>Microbacterium</taxon>
    </lineage>
</organism>
<evidence type="ECO:0000313" key="2">
    <source>
        <dbReference type="Proteomes" id="UP001317779"/>
    </source>
</evidence>
<dbReference type="Proteomes" id="UP001317779">
    <property type="component" value="Chromosome"/>
</dbReference>
<dbReference type="EMBL" id="AP027141">
    <property type="protein sequence ID" value="BDV31429.1"/>
    <property type="molecule type" value="Genomic_DNA"/>
</dbReference>
<proteinExistence type="predicted"/>
<accession>A0ABM8E0S8</accession>
<evidence type="ECO:0000313" key="1">
    <source>
        <dbReference type="EMBL" id="BDV31429.1"/>
    </source>
</evidence>
<name>A0ABM8E0S8_9MICO</name>
<dbReference type="RefSeq" id="WP_263797981.1">
    <property type="nucleotide sequence ID" value="NZ_AP027141.1"/>
</dbReference>
<sequence length="149" mass="15404">MIVTGDLSFPGMDCAEEFDVDDTDAAEPGTLMSLGDDGALVPSRAEYERRVVGIVAGAGDFRPGIVLGRDPQRPADGRRRPIALVGRAYCKAVVTDEAIEVGDLLTSSAVPGHAMRAADPGRAFGAVIGKAMAPLRSGSGLVPVLISLQ</sequence>
<gene>
    <name evidence="1" type="ORF">Microterr_20890</name>
</gene>
<keyword evidence="2" id="KW-1185">Reference proteome</keyword>
<protein>
    <submittedName>
        <fullName evidence="1">Uncharacterized protein</fullName>
    </submittedName>
</protein>